<keyword evidence="7 9" id="KW-0539">Nucleus</keyword>
<name>A0A3G2S4Y5_MALR7</name>
<sequence length="96" mass="10767">MLMFSAFKTLTGQTVTVELKNDLAIQGTLKSVDQFLNFKLDDIKVLDEARYPHMMAVKSTFIRGSVVRSVHIPAAAVDTQLLEDATRRESESQSKH</sequence>
<keyword evidence="8 9" id="KW-0687">Ribonucleoprotein</keyword>
<evidence type="ECO:0000313" key="11">
    <source>
        <dbReference type="EMBL" id="AYO43104.1"/>
    </source>
</evidence>
<accession>A0A3G2S4Y5</accession>
<keyword evidence="6 9" id="KW-0508">mRNA splicing</keyword>
<dbReference type="Proteomes" id="UP000269793">
    <property type="component" value="Chromosome III"/>
</dbReference>
<dbReference type="InterPro" id="IPR010920">
    <property type="entry name" value="LSM_dom_sf"/>
</dbReference>
<dbReference type="GO" id="GO:0003723">
    <property type="term" value="F:RNA binding"/>
    <property type="evidence" value="ECO:0007669"/>
    <property type="project" value="UniProtKB-UniRule"/>
</dbReference>
<dbReference type="GO" id="GO:0005688">
    <property type="term" value="C:U6 snRNP"/>
    <property type="evidence" value="ECO:0007669"/>
    <property type="project" value="TreeGrafter"/>
</dbReference>
<dbReference type="InterPro" id="IPR047575">
    <property type="entry name" value="Sm"/>
</dbReference>
<dbReference type="SMART" id="SM00651">
    <property type="entry name" value="Sm"/>
    <property type="match status" value="1"/>
</dbReference>
<gene>
    <name evidence="11" type="primary">Lsm2</name>
    <name evidence="11" type="ORF">DNF11_2154</name>
</gene>
<evidence type="ECO:0000256" key="2">
    <source>
        <dbReference type="ARBA" id="ARBA00006850"/>
    </source>
</evidence>
<keyword evidence="12" id="KW-1185">Reference proteome</keyword>
<evidence type="ECO:0000256" key="8">
    <source>
        <dbReference type="ARBA" id="ARBA00023274"/>
    </source>
</evidence>
<dbReference type="PROSITE" id="PS52002">
    <property type="entry name" value="SM"/>
    <property type="match status" value="1"/>
</dbReference>
<evidence type="ECO:0000256" key="9">
    <source>
        <dbReference type="PIRNR" id="PIRNR016394"/>
    </source>
</evidence>
<dbReference type="GO" id="GO:0046540">
    <property type="term" value="C:U4/U6 x U5 tri-snRNP complex"/>
    <property type="evidence" value="ECO:0007669"/>
    <property type="project" value="TreeGrafter"/>
</dbReference>
<dbReference type="OrthoDB" id="10256176at2759"/>
<dbReference type="GO" id="GO:1990726">
    <property type="term" value="C:Lsm1-7-Pat1 complex"/>
    <property type="evidence" value="ECO:0007669"/>
    <property type="project" value="TreeGrafter"/>
</dbReference>
<dbReference type="CDD" id="cd01725">
    <property type="entry name" value="LSm2"/>
    <property type="match status" value="1"/>
</dbReference>
<dbReference type="GO" id="GO:0071013">
    <property type="term" value="C:catalytic step 2 spliceosome"/>
    <property type="evidence" value="ECO:0007669"/>
    <property type="project" value="TreeGrafter"/>
</dbReference>
<reference evidence="11 12" key="1">
    <citation type="submission" date="2018-10" db="EMBL/GenBank/DDBJ databases">
        <title>Complete genome sequence of Malassezia restricta CBS 7877.</title>
        <authorList>
            <person name="Morand S.C."/>
            <person name="Bertignac M."/>
            <person name="Iltis A."/>
            <person name="Kolder I."/>
            <person name="Pirovano W."/>
            <person name="Jourdain R."/>
            <person name="Clavaud C."/>
        </authorList>
    </citation>
    <scope>NUCLEOTIDE SEQUENCE [LARGE SCALE GENOMIC DNA]</scope>
    <source>
        <strain evidence="11 12">CBS 7877</strain>
    </source>
</reference>
<comment type="similarity">
    <text evidence="2 9">Belongs to the snRNP Sm proteins family.</text>
</comment>
<proteinExistence type="inferred from homology"/>
<keyword evidence="3 9" id="KW-0507">mRNA processing</keyword>
<dbReference type="Pfam" id="PF01423">
    <property type="entry name" value="LSM"/>
    <property type="match status" value="1"/>
</dbReference>
<evidence type="ECO:0000256" key="6">
    <source>
        <dbReference type="ARBA" id="ARBA00023187"/>
    </source>
</evidence>
<evidence type="ECO:0000256" key="3">
    <source>
        <dbReference type="ARBA" id="ARBA00022664"/>
    </source>
</evidence>
<dbReference type="PIRSF" id="PIRSF016394">
    <property type="entry name" value="U6_snRNA_Lsm2"/>
    <property type="match status" value="1"/>
</dbReference>
<organism evidence="11 12">
    <name type="scientific">Malassezia restricta (strain ATCC 96810 / NBRC 103918 / CBS 7877)</name>
    <name type="common">Seborrheic dermatitis infection agent</name>
    <dbReference type="NCBI Taxonomy" id="425264"/>
    <lineage>
        <taxon>Eukaryota</taxon>
        <taxon>Fungi</taxon>
        <taxon>Dikarya</taxon>
        <taxon>Basidiomycota</taxon>
        <taxon>Ustilaginomycotina</taxon>
        <taxon>Malasseziomycetes</taxon>
        <taxon>Malasseziales</taxon>
        <taxon>Malasseziaceae</taxon>
        <taxon>Malassezia</taxon>
    </lineage>
</organism>
<keyword evidence="5 9" id="KW-0694">RNA-binding</keyword>
<dbReference type="AlphaFoldDB" id="A0A3G2S4Y5"/>
<dbReference type="EMBL" id="CP033150">
    <property type="protein sequence ID" value="AYO43104.1"/>
    <property type="molecule type" value="Genomic_DNA"/>
</dbReference>
<evidence type="ECO:0000256" key="1">
    <source>
        <dbReference type="ARBA" id="ARBA00004123"/>
    </source>
</evidence>
<dbReference type="VEuPathDB" id="FungiDB:DNF11_2154"/>
<dbReference type="PANTHER" id="PTHR13829">
    <property type="entry name" value="SNRNP CORE PROTEIN FAMILY MEMBER"/>
    <property type="match status" value="1"/>
</dbReference>
<comment type="subcellular location">
    <subcellularLocation>
        <location evidence="1">Nucleus</location>
    </subcellularLocation>
</comment>
<keyword evidence="4 9" id="KW-0747">Spliceosome</keyword>
<evidence type="ECO:0000256" key="5">
    <source>
        <dbReference type="ARBA" id="ARBA00022884"/>
    </source>
</evidence>
<protein>
    <recommendedName>
        <fullName evidence="9">LSM complex subunit LSm2</fullName>
    </recommendedName>
</protein>
<dbReference type="SUPFAM" id="SSF50182">
    <property type="entry name" value="Sm-like ribonucleoproteins"/>
    <property type="match status" value="1"/>
</dbReference>
<dbReference type="Gene3D" id="2.30.30.100">
    <property type="match status" value="1"/>
</dbReference>
<evidence type="ECO:0000259" key="10">
    <source>
        <dbReference type="PROSITE" id="PS52002"/>
    </source>
</evidence>
<evidence type="ECO:0000256" key="4">
    <source>
        <dbReference type="ARBA" id="ARBA00022728"/>
    </source>
</evidence>
<dbReference type="PANTHER" id="PTHR13829:SF2">
    <property type="entry name" value="U6 SNRNA-ASSOCIATED SM-LIKE PROTEIN LSM2"/>
    <property type="match status" value="1"/>
</dbReference>
<dbReference type="GO" id="GO:0000398">
    <property type="term" value="P:mRNA splicing, via spliceosome"/>
    <property type="evidence" value="ECO:0007669"/>
    <property type="project" value="UniProtKB-UniRule"/>
</dbReference>
<dbReference type="STRING" id="425264.A0A3G2S4Y5"/>
<dbReference type="GO" id="GO:0071011">
    <property type="term" value="C:precatalytic spliceosome"/>
    <property type="evidence" value="ECO:0007669"/>
    <property type="project" value="TreeGrafter"/>
</dbReference>
<dbReference type="GO" id="GO:0000932">
    <property type="term" value="C:P-body"/>
    <property type="evidence" value="ECO:0007669"/>
    <property type="project" value="TreeGrafter"/>
</dbReference>
<evidence type="ECO:0000313" key="12">
    <source>
        <dbReference type="Proteomes" id="UP000269793"/>
    </source>
</evidence>
<comment type="function">
    <text evidence="9">Component of LSm protein complexes, which are involved in RNA processing and may function in a chaperone-like manner.</text>
</comment>
<feature type="domain" description="Sm" evidence="10">
    <location>
        <begin position="2"/>
        <end position="76"/>
    </location>
</feature>
<dbReference type="FunFam" id="2.30.30.100:FF:000009">
    <property type="entry name" value="U6 snRNA-associated Sm-like protein LSm2"/>
    <property type="match status" value="1"/>
</dbReference>
<dbReference type="InterPro" id="IPR001163">
    <property type="entry name" value="Sm_dom_euk/arc"/>
</dbReference>
<dbReference type="InterPro" id="IPR016654">
    <property type="entry name" value="U6_snRNA_Lsm2"/>
</dbReference>
<evidence type="ECO:0000256" key="7">
    <source>
        <dbReference type="ARBA" id="ARBA00023242"/>
    </source>
</evidence>